<evidence type="ECO:0000313" key="8">
    <source>
        <dbReference type="Proteomes" id="UP001283361"/>
    </source>
</evidence>
<gene>
    <name evidence="7" type="ORF">RRG08_060731</name>
</gene>
<dbReference type="InterPro" id="IPR043202">
    <property type="entry name" value="Band-7_stomatin-like"/>
</dbReference>
<keyword evidence="5" id="KW-1133">Transmembrane helix</keyword>
<evidence type="ECO:0000256" key="4">
    <source>
        <dbReference type="SAM" id="MobiDB-lite"/>
    </source>
</evidence>
<dbReference type="PROSITE" id="PS01270">
    <property type="entry name" value="BAND_7"/>
    <property type="match status" value="1"/>
</dbReference>
<dbReference type="InterPro" id="IPR018080">
    <property type="entry name" value="Band_7/stomatin-like_CS"/>
</dbReference>
<dbReference type="PANTHER" id="PTHR10264">
    <property type="entry name" value="BAND 7 PROTEIN-RELATED"/>
    <property type="match status" value="1"/>
</dbReference>
<evidence type="ECO:0000256" key="1">
    <source>
        <dbReference type="ARBA" id="ARBA00004370"/>
    </source>
</evidence>
<proteinExistence type="inferred from homology"/>
<evidence type="ECO:0000256" key="2">
    <source>
        <dbReference type="ARBA" id="ARBA00008164"/>
    </source>
</evidence>
<name>A0AAE0ZJI0_9GAST</name>
<evidence type="ECO:0000259" key="6">
    <source>
        <dbReference type="SMART" id="SM00244"/>
    </source>
</evidence>
<accession>A0AAE0ZJI0</accession>
<feature type="domain" description="Band 7" evidence="6">
    <location>
        <begin position="67"/>
        <end position="225"/>
    </location>
</feature>
<dbReference type="SMART" id="SM00244">
    <property type="entry name" value="PHB"/>
    <property type="match status" value="1"/>
</dbReference>
<keyword evidence="3 5" id="KW-0472">Membrane</keyword>
<organism evidence="7 8">
    <name type="scientific">Elysia crispata</name>
    <name type="common">lettuce slug</name>
    <dbReference type="NCBI Taxonomy" id="231223"/>
    <lineage>
        <taxon>Eukaryota</taxon>
        <taxon>Metazoa</taxon>
        <taxon>Spiralia</taxon>
        <taxon>Lophotrochozoa</taxon>
        <taxon>Mollusca</taxon>
        <taxon>Gastropoda</taxon>
        <taxon>Heterobranchia</taxon>
        <taxon>Euthyneura</taxon>
        <taxon>Panpulmonata</taxon>
        <taxon>Sacoglossa</taxon>
        <taxon>Placobranchoidea</taxon>
        <taxon>Plakobranchidae</taxon>
        <taxon>Elysia</taxon>
    </lineage>
</organism>
<feature type="region of interest" description="Disordered" evidence="4">
    <location>
        <begin position="1"/>
        <end position="40"/>
    </location>
</feature>
<sequence>MEIEKSSTDLDMETNQPKDPKTKQQTQQYESPTKPSKPSGLDSTIECLLLFGGNALFFLLLPFTIWAAVKIALDYQRYVVFRLGKISGGARGPGPIFINPLIDEARNIDMRTVTFDVKPQEVLTRDSVTVAVDAVVYFRVYEPISCVVNIVDASHATKLLAQTTLRNLLGTLTLSDILSDRENISTQMQTQLDEATDYWGIKVERVEIKDVILPRELQRAMAAEAEAAREAKAKVIAAEGEFKASQSLQAAAEVISKSPGALHLRYLQTLNTISAEHNSTVVFPFPIELLKK</sequence>
<dbReference type="FunFam" id="3.30.479.30:FF:000002">
    <property type="entry name" value="band 7 protein AGAP004871"/>
    <property type="match status" value="1"/>
</dbReference>
<comment type="caution">
    <text evidence="7">The sequence shown here is derived from an EMBL/GenBank/DDBJ whole genome shotgun (WGS) entry which is preliminary data.</text>
</comment>
<dbReference type="GO" id="GO:0005886">
    <property type="term" value="C:plasma membrane"/>
    <property type="evidence" value="ECO:0007669"/>
    <property type="project" value="InterPro"/>
</dbReference>
<feature type="transmembrane region" description="Helical" evidence="5">
    <location>
        <begin position="48"/>
        <end position="69"/>
    </location>
</feature>
<comment type="similarity">
    <text evidence="2">Belongs to the band 7/mec-2 family.</text>
</comment>
<dbReference type="Gene3D" id="3.30.479.30">
    <property type="entry name" value="Band 7 domain"/>
    <property type="match status" value="1"/>
</dbReference>
<dbReference type="Pfam" id="PF01145">
    <property type="entry name" value="Band_7"/>
    <property type="match status" value="1"/>
</dbReference>
<dbReference type="InterPro" id="IPR001107">
    <property type="entry name" value="Band_7"/>
</dbReference>
<evidence type="ECO:0000256" key="3">
    <source>
        <dbReference type="ARBA" id="ARBA00023136"/>
    </source>
</evidence>
<dbReference type="InterPro" id="IPR001972">
    <property type="entry name" value="Stomatin_HflK_fam"/>
</dbReference>
<dbReference type="EMBL" id="JAWDGP010003897">
    <property type="protein sequence ID" value="KAK3769617.1"/>
    <property type="molecule type" value="Genomic_DNA"/>
</dbReference>
<keyword evidence="8" id="KW-1185">Reference proteome</keyword>
<dbReference type="PANTHER" id="PTHR10264:SF127">
    <property type="entry name" value="PODOCIN"/>
    <property type="match status" value="1"/>
</dbReference>
<dbReference type="Proteomes" id="UP001283361">
    <property type="component" value="Unassembled WGS sequence"/>
</dbReference>
<protein>
    <recommendedName>
        <fullName evidence="6">Band 7 domain-containing protein</fullName>
    </recommendedName>
</protein>
<reference evidence="7" key="1">
    <citation type="journal article" date="2023" name="G3 (Bethesda)">
        <title>A reference genome for the long-term kleptoplast-retaining sea slug Elysia crispata morphotype clarki.</title>
        <authorList>
            <person name="Eastman K.E."/>
            <person name="Pendleton A.L."/>
            <person name="Shaikh M.A."/>
            <person name="Suttiyut T."/>
            <person name="Ogas R."/>
            <person name="Tomko P."/>
            <person name="Gavelis G."/>
            <person name="Widhalm J.R."/>
            <person name="Wisecaver J.H."/>
        </authorList>
    </citation>
    <scope>NUCLEOTIDE SEQUENCE</scope>
    <source>
        <strain evidence="7">ECLA1</strain>
    </source>
</reference>
<evidence type="ECO:0000256" key="5">
    <source>
        <dbReference type="SAM" id="Phobius"/>
    </source>
</evidence>
<dbReference type="PRINTS" id="PR00721">
    <property type="entry name" value="STOMATIN"/>
</dbReference>
<dbReference type="InterPro" id="IPR036013">
    <property type="entry name" value="Band_7/SPFH_dom_sf"/>
</dbReference>
<dbReference type="AlphaFoldDB" id="A0AAE0ZJI0"/>
<dbReference type="SUPFAM" id="SSF117892">
    <property type="entry name" value="Band 7/SPFH domain"/>
    <property type="match status" value="1"/>
</dbReference>
<keyword evidence="5" id="KW-0812">Transmembrane</keyword>
<comment type="subcellular location">
    <subcellularLocation>
        <location evidence="1">Membrane</location>
    </subcellularLocation>
</comment>
<dbReference type="Gene3D" id="6.10.250.2090">
    <property type="match status" value="1"/>
</dbReference>
<evidence type="ECO:0000313" key="7">
    <source>
        <dbReference type="EMBL" id="KAK3769617.1"/>
    </source>
</evidence>